<evidence type="ECO:0000313" key="2">
    <source>
        <dbReference type="EMBL" id="RDI97696.1"/>
    </source>
</evidence>
<comment type="caution">
    <text evidence="2">The sequence shown here is derived from an EMBL/GenBank/DDBJ whole genome shotgun (WGS) entry which is preliminary data.</text>
</comment>
<organism evidence="2 3">
    <name type="scientific">Dyella solisilvae</name>
    <dbReference type="NCBI Taxonomy" id="1920168"/>
    <lineage>
        <taxon>Bacteria</taxon>
        <taxon>Pseudomonadati</taxon>
        <taxon>Pseudomonadota</taxon>
        <taxon>Gammaproteobacteria</taxon>
        <taxon>Lysobacterales</taxon>
        <taxon>Rhodanobacteraceae</taxon>
        <taxon>Dyella</taxon>
    </lineage>
</organism>
<dbReference type="Gene3D" id="3.30.870.10">
    <property type="entry name" value="Endonuclease Chain A"/>
    <property type="match status" value="1"/>
</dbReference>
<dbReference type="Pfam" id="PF13091">
    <property type="entry name" value="PLDc_2"/>
    <property type="match status" value="1"/>
</dbReference>
<dbReference type="GO" id="GO:0006793">
    <property type="term" value="P:phosphorus metabolic process"/>
    <property type="evidence" value="ECO:0007669"/>
    <property type="project" value="UniProtKB-ARBA"/>
</dbReference>
<dbReference type="AlphaFoldDB" id="A0A370K4V9"/>
<dbReference type="InterPro" id="IPR001736">
    <property type="entry name" value="PLipase_D/transphosphatidylase"/>
</dbReference>
<reference evidence="2 3" key="1">
    <citation type="submission" date="2018-07" db="EMBL/GenBank/DDBJ databases">
        <title>Dyella solisilvae sp. nov., isolated from the pine and broad-leaved mixed forest soil.</title>
        <authorList>
            <person name="Gao Z."/>
            <person name="Qiu L."/>
        </authorList>
    </citation>
    <scope>NUCLEOTIDE SEQUENCE [LARGE SCALE GENOMIC DNA]</scope>
    <source>
        <strain evidence="2 3">DHG54</strain>
    </source>
</reference>
<dbReference type="GO" id="GO:0003824">
    <property type="term" value="F:catalytic activity"/>
    <property type="evidence" value="ECO:0007669"/>
    <property type="project" value="InterPro"/>
</dbReference>
<gene>
    <name evidence="2" type="ORF">DVT68_15555</name>
</gene>
<dbReference type="SUPFAM" id="SSF56024">
    <property type="entry name" value="Phospholipase D/nuclease"/>
    <property type="match status" value="1"/>
</dbReference>
<dbReference type="EMBL" id="QQSY01000004">
    <property type="protein sequence ID" value="RDI97696.1"/>
    <property type="molecule type" value="Genomic_DNA"/>
</dbReference>
<proteinExistence type="predicted"/>
<feature type="domain" description="PLD phosphodiesterase" evidence="1">
    <location>
        <begin position="92"/>
        <end position="122"/>
    </location>
</feature>
<dbReference type="PROSITE" id="PS50035">
    <property type="entry name" value="PLD"/>
    <property type="match status" value="1"/>
</dbReference>
<evidence type="ECO:0000259" key="1">
    <source>
        <dbReference type="PROSITE" id="PS50035"/>
    </source>
</evidence>
<dbReference type="InterPro" id="IPR025202">
    <property type="entry name" value="PLD-like_dom"/>
</dbReference>
<name>A0A370K4V9_9GAMM</name>
<dbReference type="Proteomes" id="UP000254711">
    <property type="component" value="Unassembled WGS sequence"/>
</dbReference>
<accession>A0A370K4V9</accession>
<keyword evidence="3" id="KW-1185">Reference proteome</keyword>
<sequence length="404" mass="44138">MAHKSFILQGFTPKTHKDAILNLFDVPNIERVIVSVAFVNLGGVELLESALKTHKEKATAHIGIRNDITSLQGAERLLNLGVALYTVDTGTRRVIYHPKIYLVRGAKHAKLIIGSANLTPGGLNNNIEAGIIVECDLENAADKELVENIEKSFDDLPPTHPDNISKITTSAQLKLQHKIGLLVDEMAAAPPKPSTSGTSTSDDSTPRIKLKVAPIVGSIVAAKRAAAKKAVAKAPAKKAIAKKGNAAAAPVPEPQPANGVELTLVWESKELTRRDLVIPQEGRNTNPTGSINLDKGLLTADVDHRHYFRDEVFPALTWTRKSATVDEAHAKFQLVVKGVSYGEFDLRIAHTTSTNTKSYRQRNAMTRLSWGPVREYVARTDLIGRRLSLYRDDANPKKFVLEID</sequence>
<protein>
    <recommendedName>
        <fullName evidence="1">PLD phosphodiesterase domain-containing protein</fullName>
    </recommendedName>
</protein>
<evidence type="ECO:0000313" key="3">
    <source>
        <dbReference type="Proteomes" id="UP000254711"/>
    </source>
</evidence>
<dbReference type="RefSeq" id="WP_114826013.1">
    <property type="nucleotide sequence ID" value="NZ_QQSY01000004.1"/>
</dbReference>
<dbReference type="OrthoDB" id="7056491at2"/>